<dbReference type="EMBL" id="KZ819424">
    <property type="protein sequence ID" value="PWN40253.1"/>
    <property type="molecule type" value="Genomic_DNA"/>
</dbReference>
<proteinExistence type="predicted"/>
<dbReference type="OrthoDB" id="10493974at2759"/>
<name>A0A316VV00_9BASI</name>
<dbReference type="InParanoid" id="A0A316VV00"/>
<accession>A0A316VV00</accession>
<evidence type="ECO:0000313" key="2">
    <source>
        <dbReference type="Proteomes" id="UP000245783"/>
    </source>
</evidence>
<sequence>MCVPDAVKNVDPLAHRTSPLLSLRVSKRRDGPADFERDLDPEEQRAWKKQKVEVTTAKLSRALEKHAADMPDVVLRQELQVLWTEQQPLLEAKSLGLLDAVNARLALQGIAQVSKSSWDMYLAPSEALLLGMDSGRFSPQELQLKESATNVTQDAHFYWRCRSSGGTFDQAHYCSPDNAHLLFAAQFPTSALAPFFLQETLIGRSDNYFGFPVMSPAQRELDVCHVQLNNKLRVQMVQAAKLTAKKDVAVQEILLQKVAGLTFPMPSFKTTTLKAAGSSKATTSPAIDAVLETVPAIGIVERVLINLGPPTRSFNSARYGGILTDQIVLNQQTEIEQEVQDVCAAYTISTPADTAQAPSAVTAPTTLPSAHLADDAPAYTHMLSWQLTAREWWLVNRPRAHHRIVGLQAARQAARNAVHGLDALSPAEPAQIICVGKDITMGDILGHTTFFGEAAGSGPKLWRYLSAQAGLETGPFLDLFASTLDEHYEWIIHLVCLRWILLGVQWLRRRRGVAYPAVLALLSSEVASTLLRANSTTVEMHKYAGTISVVEGLDAVAVVLPHPGSLKYDGSPVRQSALAQLIFLCCLKLRALQHMAPNFVGDPLALKKAADSATPKLDAEISQVKDDYRAWQTVRSARGLATNLKALEALSDGEAWRQAQQKSAHSSKHSIQTALLTEKSSAGPARIAQGQRFVELAQSNPLARVPCPQGLTVGDQGWWAWLISLPPGLDVGRAAGVFDSQAGQTACLAPETAMGLLCSARSTYRSRQVFSFSCRHCGVTGLAREEFHHTCSGRTFTMITDANDLQSVELLWPSDVQRWLQQVNAPQPLLLRAVTYPASRFLPVALQGCVLPTDTVYAEPETPLTSDFLLAQAVDHLVLRTRRTDAQLGIAGDADMRKTLKGLIDYIGRDMASGDTAVEQQEDPDNPLPFCNTARWFTCNVQGCLKRHLAIPTGQNQTIKRHCKRKATPSPALLAFRDMLLDWQRKILQHRAIKCATHHKAAGQAATLLQFFGWGRDPAQLLTVQPSDLTVPLDNADAMQQKSTECRGLGLPAAGVPNQQ</sequence>
<organism evidence="1 2">
    <name type="scientific">Ceraceosorus guamensis</name>
    <dbReference type="NCBI Taxonomy" id="1522189"/>
    <lineage>
        <taxon>Eukaryota</taxon>
        <taxon>Fungi</taxon>
        <taxon>Dikarya</taxon>
        <taxon>Basidiomycota</taxon>
        <taxon>Ustilaginomycotina</taxon>
        <taxon>Exobasidiomycetes</taxon>
        <taxon>Ceraceosorales</taxon>
        <taxon>Ceraceosoraceae</taxon>
        <taxon>Ceraceosorus</taxon>
    </lineage>
</organism>
<dbReference type="AlphaFoldDB" id="A0A316VV00"/>
<dbReference type="RefSeq" id="XP_025367413.1">
    <property type="nucleotide sequence ID" value="XM_025517151.1"/>
</dbReference>
<evidence type="ECO:0000313" key="1">
    <source>
        <dbReference type="EMBL" id="PWN40253.1"/>
    </source>
</evidence>
<gene>
    <name evidence="1" type="ORF">IE81DRAFT_368457</name>
</gene>
<reference evidence="1 2" key="1">
    <citation type="journal article" date="2018" name="Mol. Biol. Evol.">
        <title>Broad Genomic Sampling Reveals a Smut Pathogenic Ancestry of the Fungal Clade Ustilaginomycotina.</title>
        <authorList>
            <person name="Kijpornyongpan T."/>
            <person name="Mondo S.J."/>
            <person name="Barry K."/>
            <person name="Sandor L."/>
            <person name="Lee J."/>
            <person name="Lipzen A."/>
            <person name="Pangilinan J."/>
            <person name="LaButti K."/>
            <person name="Hainaut M."/>
            <person name="Henrissat B."/>
            <person name="Grigoriev I.V."/>
            <person name="Spatafora J.W."/>
            <person name="Aime M.C."/>
        </authorList>
    </citation>
    <scope>NUCLEOTIDE SEQUENCE [LARGE SCALE GENOMIC DNA]</scope>
    <source>
        <strain evidence="1 2">MCA 4658</strain>
    </source>
</reference>
<dbReference type="GeneID" id="37039021"/>
<dbReference type="Proteomes" id="UP000245783">
    <property type="component" value="Unassembled WGS sequence"/>
</dbReference>
<keyword evidence="2" id="KW-1185">Reference proteome</keyword>
<protein>
    <submittedName>
        <fullName evidence="1">Uncharacterized protein</fullName>
    </submittedName>
</protein>